<evidence type="ECO:0000256" key="8">
    <source>
        <dbReference type="ARBA" id="ARBA00022884"/>
    </source>
</evidence>
<dbReference type="GO" id="GO:0000287">
    <property type="term" value="F:magnesium ion binding"/>
    <property type="evidence" value="ECO:0007669"/>
    <property type="project" value="UniProtKB-UniRule"/>
</dbReference>
<dbReference type="GO" id="GO:0006396">
    <property type="term" value="P:RNA processing"/>
    <property type="evidence" value="ECO:0007669"/>
    <property type="project" value="InterPro"/>
</dbReference>
<dbReference type="FunFam" id="3.30.230.70:FF:000001">
    <property type="entry name" value="Polyribonucleotide nucleotidyltransferase"/>
    <property type="match status" value="1"/>
</dbReference>
<evidence type="ECO:0000256" key="4">
    <source>
        <dbReference type="ARBA" id="ARBA00022679"/>
    </source>
</evidence>
<keyword evidence="4 9" id="KW-0808">Transferase</keyword>
<dbReference type="EC" id="2.7.7.8" evidence="9"/>
<dbReference type="InterPro" id="IPR012340">
    <property type="entry name" value="NA-bd_OB-fold"/>
</dbReference>
<dbReference type="CDD" id="cd02393">
    <property type="entry name" value="KH-I_PNPase"/>
    <property type="match status" value="1"/>
</dbReference>
<evidence type="ECO:0000256" key="5">
    <source>
        <dbReference type="ARBA" id="ARBA00022695"/>
    </source>
</evidence>
<dbReference type="Pfam" id="PF00575">
    <property type="entry name" value="S1"/>
    <property type="match status" value="1"/>
</dbReference>
<comment type="subcellular location">
    <subcellularLocation>
        <location evidence="1 9">Cytoplasm</location>
    </subcellularLocation>
</comment>
<dbReference type="GO" id="GO:0004654">
    <property type="term" value="F:polyribonucleotide nucleotidyltransferase activity"/>
    <property type="evidence" value="ECO:0007669"/>
    <property type="project" value="UniProtKB-UniRule"/>
</dbReference>
<dbReference type="Gene3D" id="3.30.1370.10">
    <property type="entry name" value="K Homology domain, type 1"/>
    <property type="match status" value="1"/>
</dbReference>
<comment type="similarity">
    <text evidence="2 9">Belongs to the polyribonucleotide nucleotidyltransferase family.</text>
</comment>
<feature type="domain" description="S1 motif" evidence="10">
    <location>
        <begin position="619"/>
        <end position="687"/>
    </location>
</feature>
<dbReference type="InterPro" id="IPR003029">
    <property type="entry name" value="S1_domain"/>
</dbReference>
<keyword evidence="12" id="KW-1185">Reference proteome</keyword>
<dbReference type="PANTHER" id="PTHR11252">
    <property type="entry name" value="POLYRIBONUCLEOTIDE NUCLEOTIDYLTRANSFERASE"/>
    <property type="match status" value="1"/>
</dbReference>
<dbReference type="Gene3D" id="2.40.50.140">
    <property type="entry name" value="Nucleic acid-binding proteins"/>
    <property type="match status" value="1"/>
</dbReference>
<dbReference type="InterPro" id="IPR001247">
    <property type="entry name" value="ExoRNase_PH_dom1"/>
</dbReference>
<evidence type="ECO:0000313" key="12">
    <source>
        <dbReference type="Proteomes" id="UP000465601"/>
    </source>
</evidence>
<comment type="caution">
    <text evidence="11">The sequence shown here is derived from an EMBL/GenBank/DDBJ whole genome shotgun (WGS) entry which is preliminary data.</text>
</comment>
<accession>A0A833HPW7</accession>
<dbReference type="GO" id="GO:0000175">
    <property type="term" value="F:3'-5'-RNA exonuclease activity"/>
    <property type="evidence" value="ECO:0007669"/>
    <property type="project" value="TreeGrafter"/>
</dbReference>
<evidence type="ECO:0000256" key="7">
    <source>
        <dbReference type="ARBA" id="ARBA00022842"/>
    </source>
</evidence>
<dbReference type="InterPro" id="IPR027408">
    <property type="entry name" value="PNPase/RNase_PH_dom_sf"/>
</dbReference>
<dbReference type="PROSITE" id="PS50084">
    <property type="entry name" value="KH_TYPE_1"/>
    <property type="match status" value="1"/>
</dbReference>
<dbReference type="CDD" id="cd04472">
    <property type="entry name" value="S1_PNPase"/>
    <property type="match status" value="1"/>
</dbReference>
<evidence type="ECO:0000256" key="3">
    <source>
        <dbReference type="ARBA" id="ARBA00022490"/>
    </source>
</evidence>
<comment type="function">
    <text evidence="9">Involved in mRNA degradation. Catalyzes the phosphorolysis of single-stranded polyribonucleotides processively in the 3'- to 5'-direction.</text>
</comment>
<evidence type="ECO:0000256" key="9">
    <source>
        <dbReference type="HAMAP-Rule" id="MF_01595"/>
    </source>
</evidence>
<dbReference type="PIRSF" id="PIRSF005499">
    <property type="entry name" value="PNPase"/>
    <property type="match status" value="1"/>
</dbReference>
<dbReference type="SUPFAM" id="SSF54211">
    <property type="entry name" value="Ribosomal protein S5 domain 2-like"/>
    <property type="match status" value="2"/>
</dbReference>
<feature type="binding site" evidence="9">
    <location>
        <position position="489"/>
    </location>
    <ligand>
        <name>Mg(2+)</name>
        <dbReference type="ChEBI" id="CHEBI:18420"/>
    </ligand>
</feature>
<dbReference type="FunFam" id="3.30.230.70:FF:000002">
    <property type="entry name" value="Polyribonucleotide nucleotidyltransferase"/>
    <property type="match status" value="1"/>
</dbReference>
<dbReference type="InterPro" id="IPR012162">
    <property type="entry name" value="PNPase"/>
</dbReference>
<dbReference type="SMART" id="SM00322">
    <property type="entry name" value="KH"/>
    <property type="match status" value="1"/>
</dbReference>
<protein>
    <recommendedName>
        <fullName evidence="9">Polyribonucleotide nucleotidyltransferase</fullName>
        <ecNumber evidence="9">2.7.7.8</ecNumber>
    </recommendedName>
    <alternativeName>
        <fullName evidence="9">Polynucleotide phosphorylase</fullName>
        <shortName evidence="9">PNPase</shortName>
    </alternativeName>
</protein>
<dbReference type="Pfam" id="PF01138">
    <property type="entry name" value="RNase_PH"/>
    <property type="match status" value="2"/>
</dbReference>
<dbReference type="CDD" id="cd11364">
    <property type="entry name" value="RNase_PH_PNPase_2"/>
    <property type="match status" value="1"/>
</dbReference>
<dbReference type="InterPro" id="IPR020568">
    <property type="entry name" value="Ribosomal_Su5_D2-typ_SF"/>
</dbReference>
<dbReference type="Pfam" id="PF00013">
    <property type="entry name" value="KH_1"/>
    <property type="match status" value="1"/>
</dbReference>
<dbReference type="RefSeq" id="WP_151865058.1">
    <property type="nucleotide sequence ID" value="NZ_WBZB01000013.1"/>
</dbReference>
<dbReference type="GO" id="GO:0005829">
    <property type="term" value="C:cytosol"/>
    <property type="evidence" value="ECO:0007669"/>
    <property type="project" value="TreeGrafter"/>
</dbReference>
<dbReference type="PROSITE" id="PS50126">
    <property type="entry name" value="S1"/>
    <property type="match status" value="1"/>
</dbReference>
<dbReference type="InterPro" id="IPR015848">
    <property type="entry name" value="PNPase_PH_RNA-bd_bac/org-type"/>
</dbReference>
<dbReference type="SMART" id="SM00316">
    <property type="entry name" value="S1"/>
    <property type="match status" value="1"/>
</dbReference>
<keyword evidence="7 9" id="KW-0460">Magnesium</keyword>
<dbReference type="InterPro" id="IPR036612">
    <property type="entry name" value="KH_dom_type_1_sf"/>
</dbReference>
<dbReference type="InterPro" id="IPR015847">
    <property type="entry name" value="ExoRNase_PH_dom2"/>
</dbReference>
<evidence type="ECO:0000256" key="1">
    <source>
        <dbReference type="ARBA" id="ARBA00004496"/>
    </source>
</evidence>
<dbReference type="SUPFAM" id="SSF55666">
    <property type="entry name" value="Ribonuclease PH domain 2-like"/>
    <property type="match status" value="2"/>
</dbReference>
<proteinExistence type="inferred from homology"/>
<dbReference type="FunFam" id="2.40.50.140:FF:000023">
    <property type="entry name" value="Polyribonucleotide nucleotidyltransferase"/>
    <property type="match status" value="1"/>
</dbReference>
<dbReference type="GO" id="GO:0006402">
    <property type="term" value="P:mRNA catabolic process"/>
    <property type="evidence" value="ECO:0007669"/>
    <property type="project" value="UniProtKB-UniRule"/>
</dbReference>
<keyword evidence="3 9" id="KW-0963">Cytoplasm</keyword>
<dbReference type="InterPro" id="IPR004087">
    <property type="entry name" value="KH_dom"/>
</dbReference>
<keyword evidence="8 9" id="KW-0694">RNA-binding</keyword>
<comment type="cofactor">
    <cofactor evidence="9">
        <name>Mg(2+)</name>
        <dbReference type="ChEBI" id="CHEBI:18420"/>
    </cofactor>
</comment>
<dbReference type="NCBIfam" id="TIGR03591">
    <property type="entry name" value="polynuc_phos"/>
    <property type="match status" value="1"/>
</dbReference>
<dbReference type="SUPFAM" id="SSF50249">
    <property type="entry name" value="Nucleic acid-binding proteins"/>
    <property type="match status" value="1"/>
</dbReference>
<dbReference type="OrthoDB" id="9804305at2"/>
<dbReference type="FunFam" id="3.30.1370.10:FF:000001">
    <property type="entry name" value="Polyribonucleotide nucleotidyltransferase"/>
    <property type="match status" value="1"/>
</dbReference>
<name>A0A833HPW7_9FIRM</name>
<dbReference type="Gene3D" id="3.30.230.70">
    <property type="entry name" value="GHMP Kinase, N-terminal domain"/>
    <property type="match status" value="2"/>
</dbReference>
<dbReference type="InterPro" id="IPR004088">
    <property type="entry name" value="KH_dom_type_1"/>
</dbReference>
<sequence length="705" mass="77649">MVKTFKTEIGGRPFSVEIGKVAELAHGACTVRYGDTVVLVTACASKAPREGIDFFPLSCDYEERSYAVGKIPGGFIKREGRPSEKAVLTSRLIDRPIRPLFPKNYRNDVQVIATVLSVDQDCPSDIAAMIGSSIALSISHIPFQGPTGSVNVGMINGEFVVNPTSGEREKSTLNLVVSGTKEAIMMIEAGANELTEEEVLNAIMFGHDEIRKIVAFIEDIVAEVGQPKEEVSVVEKDEELEAEVKAYATEKLVNAIKTFEKQERIENIDSVKEETLAYFSEKYEDRLKEVSDILSKIVKEQIRRMIVHEGIRPDDRKLDEIRPIWSEVGILPRTHGTGLFTRGQTQVLTIATLGALGDVQILDGLGEEEEKRYMHHYNFPPYSVGETRFLRGPGRREIGHGALAERALEPMIPSKEEFPYAIRLVSEVVSSNGSTSQASVCGSTLALMDAGVPIKKMVAGIAMGLVKDENQVAVLSDIQGMEDFLGDMDFKVAGTDEGITAIQMDIKIAGIDRPILQRALEQARVGRLHILGKMREAITEPRKELSPYAPKIIQMKINPDKIRDVIGTGGKIINKIIEDTGVKIDIENDGTIYIAAPDQDSGNRALAIIENIVKEPLVGEVYMGKIVKIMNFGAFVEFLPGKEGLVHVSNIAHERVNKVEDVFEVGQMVEVKVIEIDPQGKISLSRKALLPKPQKEEKPNNNEKA</sequence>
<feature type="binding site" evidence="9">
    <location>
        <position position="483"/>
    </location>
    <ligand>
        <name>Mg(2+)</name>
        <dbReference type="ChEBI" id="CHEBI:18420"/>
    </ligand>
</feature>
<organism evidence="11 12">
    <name type="scientific">Alkaliphilus serpentinus</name>
    <dbReference type="NCBI Taxonomy" id="1482731"/>
    <lineage>
        <taxon>Bacteria</taxon>
        <taxon>Bacillati</taxon>
        <taxon>Bacillota</taxon>
        <taxon>Clostridia</taxon>
        <taxon>Peptostreptococcales</taxon>
        <taxon>Natronincolaceae</taxon>
        <taxon>Alkaliphilus</taxon>
    </lineage>
</organism>
<gene>
    <name evidence="9" type="primary">pnp</name>
    <name evidence="11" type="ORF">F8153_03910</name>
</gene>
<dbReference type="Pfam" id="PF03725">
    <property type="entry name" value="RNase_PH_C"/>
    <property type="match status" value="1"/>
</dbReference>
<evidence type="ECO:0000259" key="10">
    <source>
        <dbReference type="PROSITE" id="PS50126"/>
    </source>
</evidence>
<dbReference type="AlphaFoldDB" id="A0A833HPW7"/>
<evidence type="ECO:0000256" key="2">
    <source>
        <dbReference type="ARBA" id="ARBA00007404"/>
    </source>
</evidence>
<dbReference type="InterPro" id="IPR036345">
    <property type="entry name" value="ExoRNase_PH_dom2_sf"/>
</dbReference>
<dbReference type="Pfam" id="PF03726">
    <property type="entry name" value="PNPase"/>
    <property type="match status" value="1"/>
</dbReference>
<dbReference type="CDD" id="cd11363">
    <property type="entry name" value="RNase_PH_PNPase_1"/>
    <property type="match status" value="1"/>
</dbReference>
<dbReference type="EMBL" id="WBZB01000013">
    <property type="protein sequence ID" value="KAB3531332.1"/>
    <property type="molecule type" value="Genomic_DNA"/>
</dbReference>
<evidence type="ECO:0000256" key="6">
    <source>
        <dbReference type="ARBA" id="ARBA00022723"/>
    </source>
</evidence>
<reference evidence="11 12" key="1">
    <citation type="submission" date="2019-10" db="EMBL/GenBank/DDBJ databases">
        <title>Alkaliphilus serpentinus sp. nov. and Alkaliphilus pronyensis sp. nov., two novel anaerobic alkaliphilic species isolated from the serpentinized-hosted hydrothermal field of the Prony Bay (New Caledonia).</title>
        <authorList>
            <person name="Postec A."/>
        </authorList>
    </citation>
    <scope>NUCLEOTIDE SEQUENCE [LARGE SCALE GENOMIC DNA]</scope>
    <source>
        <strain evidence="11 12">LacT</strain>
    </source>
</reference>
<dbReference type="GO" id="GO:0003723">
    <property type="term" value="F:RNA binding"/>
    <property type="evidence" value="ECO:0007669"/>
    <property type="project" value="UniProtKB-UniRule"/>
</dbReference>
<dbReference type="Proteomes" id="UP000465601">
    <property type="component" value="Unassembled WGS sequence"/>
</dbReference>
<keyword evidence="6 9" id="KW-0479">Metal-binding</keyword>
<comment type="catalytic activity">
    <reaction evidence="9">
        <text>RNA(n+1) + phosphate = RNA(n) + a ribonucleoside 5'-diphosphate</text>
        <dbReference type="Rhea" id="RHEA:22096"/>
        <dbReference type="Rhea" id="RHEA-COMP:14527"/>
        <dbReference type="Rhea" id="RHEA-COMP:17342"/>
        <dbReference type="ChEBI" id="CHEBI:43474"/>
        <dbReference type="ChEBI" id="CHEBI:57930"/>
        <dbReference type="ChEBI" id="CHEBI:140395"/>
        <dbReference type="EC" id="2.7.7.8"/>
    </reaction>
</comment>
<dbReference type="NCBIfam" id="NF008805">
    <property type="entry name" value="PRK11824.1"/>
    <property type="match status" value="1"/>
</dbReference>
<keyword evidence="5 9" id="KW-0548">Nucleotidyltransferase</keyword>
<evidence type="ECO:0000313" key="11">
    <source>
        <dbReference type="EMBL" id="KAB3531332.1"/>
    </source>
</evidence>
<dbReference type="HAMAP" id="MF_01595">
    <property type="entry name" value="PNPase"/>
    <property type="match status" value="1"/>
</dbReference>
<dbReference type="SUPFAM" id="SSF54791">
    <property type="entry name" value="Eukaryotic type KH-domain (KH-domain type I)"/>
    <property type="match status" value="1"/>
</dbReference>
<dbReference type="PANTHER" id="PTHR11252:SF0">
    <property type="entry name" value="POLYRIBONUCLEOTIDE NUCLEOTIDYLTRANSFERASE 1, MITOCHONDRIAL"/>
    <property type="match status" value="1"/>
</dbReference>